<organism evidence="1 2">
    <name type="scientific">Holothuria leucospilota</name>
    <name type="common">Black long sea cucumber</name>
    <name type="synonym">Mertensiothuria leucospilota</name>
    <dbReference type="NCBI Taxonomy" id="206669"/>
    <lineage>
        <taxon>Eukaryota</taxon>
        <taxon>Metazoa</taxon>
        <taxon>Echinodermata</taxon>
        <taxon>Eleutherozoa</taxon>
        <taxon>Echinozoa</taxon>
        <taxon>Holothuroidea</taxon>
        <taxon>Aspidochirotacea</taxon>
        <taxon>Aspidochirotida</taxon>
        <taxon>Holothuriidae</taxon>
        <taxon>Holothuria</taxon>
    </lineage>
</organism>
<evidence type="ECO:0000313" key="1">
    <source>
        <dbReference type="EMBL" id="KAJ8027212.1"/>
    </source>
</evidence>
<reference evidence="1" key="1">
    <citation type="submission" date="2021-10" db="EMBL/GenBank/DDBJ databases">
        <title>Tropical sea cucumber genome reveals ecological adaptation and Cuvierian tubules defense mechanism.</title>
        <authorList>
            <person name="Chen T."/>
        </authorList>
    </citation>
    <scope>NUCLEOTIDE SEQUENCE</scope>
    <source>
        <strain evidence="1">Nanhai2018</strain>
        <tissue evidence="1">Muscle</tissue>
    </source>
</reference>
<keyword evidence="2" id="KW-1185">Reference proteome</keyword>
<dbReference type="OrthoDB" id="411173at2759"/>
<dbReference type="EMBL" id="JAIZAY010000016">
    <property type="protein sequence ID" value="KAJ8027212.1"/>
    <property type="molecule type" value="Genomic_DNA"/>
</dbReference>
<dbReference type="Proteomes" id="UP001152320">
    <property type="component" value="Chromosome 16"/>
</dbReference>
<dbReference type="AlphaFoldDB" id="A0A9Q1BIJ9"/>
<sequence>MFYCSIISGVFRYCLVCWGGNVSHTEKKRIDSIIRKAGHVIGESQPSLDSIYDELLTSKLKFLMDDQSHPLFYFTEDNQMKSGRLRLPTLKSNRYRDSFLPRAIKCFNDNFTR</sequence>
<evidence type="ECO:0000313" key="2">
    <source>
        <dbReference type="Proteomes" id="UP001152320"/>
    </source>
</evidence>
<protein>
    <submittedName>
        <fullName evidence="1">Uncharacterized protein</fullName>
    </submittedName>
</protein>
<proteinExistence type="predicted"/>
<accession>A0A9Q1BIJ9</accession>
<name>A0A9Q1BIJ9_HOLLE</name>
<comment type="caution">
    <text evidence="1">The sequence shown here is derived from an EMBL/GenBank/DDBJ whole genome shotgun (WGS) entry which is preliminary data.</text>
</comment>
<gene>
    <name evidence="1" type="ORF">HOLleu_32288</name>
</gene>